<dbReference type="EMBL" id="CDMZ01001246">
    <property type="protein sequence ID" value="CEM29627.1"/>
    <property type="molecule type" value="Genomic_DNA"/>
</dbReference>
<gene>
    <name evidence="2" type="ORF">Cvel_22044</name>
</gene>
<accession>A0A0G4GID5</accession>
<reference evidence="2" key="1">
    <citation type="submission" date="2014-11" db="EMBL/GenBank/DDBJ databases">
        <authorList>
            <person name="Otto D Thomas"/>
            <person name="Naeem Raeece"/>
        </authorList>
    </citation>
    <scope>NUCLEOTIDE SEQUENCE</scope>
</reference>
<evidence type="ECO:0000313" key="2">
    <source>
        <dbReference type="EMBL" id="CEM29627.1"/>
    </source>
</evidence>
<protein>
    <submittedName>
        <fullName evidence="2">Uncharacterized protein</fullName>
    </submittedName>
</protein>
<feature type="compositionally biased region" description="Low complexity" evidence="1">
    <location>
        <begin position="368"/>
        <end position="386"/>
    </location>
</feature>
<proteinExistence type="predicted"/>
<evidence type="ECO:0000256" key="1">
    <source>
        <dbReference type="SAM" id="MobiDB-lite"/>
    </source>
</evidence>
<sequence length="462" mass="50297">MASSSSSSSALPCSWKELFEAPAVSPPLSLLTLNGSSPSFDMLDALSWPSYGPVAWTRKDLPGGASSSSASSASSNGVGSSSEEILGHVSSKGHPWVPARDLPSVLLRSAKRLWEALEDHKKSGKFQVVRENENGLDYRELLYFEKGVLTVCIAFGHDVLTTEAEYARAARQLRWMVRWMTHAKEKHEVEMDFTNPWDRTHFVWEGRLRTGRKVKMMAVPMRMSTERETSGSEGEGPISLPDMWTGVDRVVQKMHHEGKSGAKQNDPKARWHDKYRDFKRSGTDQQREGDNAHFVNEHIDASEEFALGSSPCILAVRQGYSLCRFESDEEGDQWDELFSRLDHALVQWRERGRGKGKKKTREGGAGAGAAAAAAVGGDSAGVSSVSDSKKRKADGGSGPVGLGPPFVTHPPHNLGPVLLPGFPPGSTVFSQSSLSGDGEGGEGGEDGRPPKRHKGSEEDEEN</sequence>
<dbReference type="VEuPathDB" id="CryptoDB:Cvel_22044"/>
<name>A0A0G4GID5_9ALVE</name>
<feature type="region of interest" description="Disordered" evidence="1">
    <location>
        <begin position="351"/>
        <end position="462"/>
    </location>
</feature>
<dbReference type="AlphaFoldDB" id="A0A0G4GID5"/>
<organism evidence="2">
    <name type="scientific">Chromera velia CCMP2878</name>
    <dbReference type="NCBI Taxonomy" id="1169474"/>
    <lineage>
        <taxon>Eukaryota</taxon>
        <taxon>Sar</taxon>
        <taxon>Alveolata</taxon>
        <taxon>Colpodellida</taxon>
        <taxon>Chromeraceae</taxon>
        <taxon>Chromera</taxon>
    </lineage>
</organism>